<evidence type="ECO:0000313" key="3">
    <source>
        <dbReference type="Proteomes" id="UP000000589"/>
    </source>
</evidence>
<reference evidence="1" key="4">
    <citation type="submission" date="2025-09" db="UniProtKB">
        <authorList>
            <consortium name="Ensembl"/>
        </authorList>
    </citation>
    <scope>IDENTIFICATION</scope>
    <source>
        <strain evidence="1">C57BL/6J</strain>
    </source>
</reference>
<dbReference type="VEuPathDB" id="HostDB:ENSMUSG00000037656"/>
<evidence type="ECO:0000313" key="1">
    <source>
        <dbReference type="Ensembl" id="ENSMUSP00000147570.2"/>
    </source>
</evidence>
<dbReference type="GeneTree" id="ENSGT00390000014879"/>
<dbReference type="Bgee" id="ENSMUSG00000037656">
    <property type="expression patterns" value="Expressed in molar tooth and 246 other cell types or tissues"/>
</dbReference>
<keyword evidence="3" id="KW-1185">Reference proteome</keyword>
<dbReference type="AGR" id="MGI:97851"/>
<feature type="non-terminal residue" evidence="1">
    <location>
        <position position="10"/>
    </location>
</feature>
<dbReference type="Antibodypedia" id="11470">
    <property type="antibodies" value="154 antibodies from 27 providers"/>
</dbReference>
<sequence>MAMDGYLWMV</sequence>
<name>A0A1B0GRL3_MOUSE</name>
<reference evidence="1 3" key="1">
    <citation type="journal article" date="2009" name="PLoS Biol.">
        <title>Lineage-specific biology revealed by a finished genome assembly of the mouse.</title>
        <authorList>
            <consortium name="Mouse Genome Sequencing Consortium"/>
            <person name="Church D.M."/>
            <person name="Goodstadt L."/>
            <person name="Hillier L.W."/>
            <person name="Zody M.C."/>
            <person name="Goldstein S."/>
            <person name="She X."/>
            <person name="Bult C.J."/>
            <person name="Agarwala R."/>
            <person name="Cherry J.L."/>
            <person name="DiCuccio M."/>
            <person name="Hlavina W."/>
            <person name="Kapustin Y."/>
            <person name="Meric P."/>
            <person name="Maglott D."/>
            <person name="Birtle Z."/>
            <person name="Marques A.C."/>
            <person name="Graves T."/>
            <person name="Zhou S."/>
            <person name="Teague B."/>
            <person name="Potamousis K."/>
            <person name="Churas C."/>
            <person name="Place M."/>
            <person name="Herschleb J."/>
            <person name="Runnheim R."/>
            <person name="Forrest D."/>
            <person name="Amos-Landgraf J."/>
            <person name="Schwartz D.C."/>
            <person name="Cheng Z."/>
            <person name="Lindblad-Toh K."/>
            <person name="Eichler E.E."/>
            <person name="Ponting C.P."/>
        </authorList>
    </citation>
    <scope>NUCLEOTIDE SEQUENCE [LARGE SCALE GENOMIC DNA]</scope>
    <source>
        <strain evidence="1 3">C57BL/6J</strain>
    </source>
</reference>
<dbReference type="OMA" id="MQAFCIA"/>
<organism evidence="1 3">
    <name type="scientific">Mus musculus</name>
    <name type="common">Mouse</name>
    <dbReference type="NCBI Taxonomy" id="10090"/>
    <lineage>
        <taxon>Eukaryota</taxon>
        <taxon>Metazoa</taxon>
        <taxon>Chordata</taxon>
        <taxon>Craniata</taxon>
        <taxon>Vertebrata</taxon>
        <taxon>Euteleostomi</taxon>
        <taxon>Mammalia</taxon>
        <taxon>Eutheria</taxon>
        <taxon>Euarchontoglires</taxon>
        <taxon>Glires</taxon>
        <taxon>Rodentia</taxon>
        <taxon>Myomorpha</taxon>
        <taxon>Muroidea</taxon>
        <taxon>Muridae</taxon>
        <taxon>Murinae</taxon>
        <taxon>Mus</taxon>
        <taxon>Mus</taxon>
    </lineage>
</organism>
<dbReference type="Ensembl" id="ENSMUST00000210854.2">
    <property type="protein sequence ID" value="ENSMUSP00000147570.2"/>
    <property type="gene ID" value="ENSMUSG00000037656.10"/>
</dbReference>
<accession>A0A1B0GRL3</accession>
<evidence type="ECO:0000313" key="2">
    <source>
        <dbReference type="MGI" id="MGI:97851"/>
    </source>
</evidence>
<dbReference type="ExpressionAtlas" id="A0A1B0GRL3">
    <property type="expression patterns" value="baseline and differential"/>
</dbReference>
<proteinExistence type="predicted"/>
<dbReference type="MGI" id="MGI:97851">
    <property type="gene designation" value="Slc20a2"/>
</dbReference>
<gene>
    <name evidence="1 2" type="primary">Slc20a2</name>
</gene>
<protein>
    <submittedName>
        <fullName evidence="1">Solute carrier family 20, member 2</fullName>
    </submittedName>
</protein>
<reference evidence="1" key="3">
    <citation type="submission" date="2025-08" db="UniProtKB">
        <authorList>
            <consortium name="Ensembl"/>
        </authorList>
    </citation>
    <scope>IDENTIFICATION</scope>
    <source>
        <strain evidence="1">C57BL/6J</strain>
    </source>
</reference>
<reference evidence="1 3" key="2">
    <citation type="journal article" date="2011" name="PLoS Biol.">
        <title>Modernizing reference genome assemblies.</title>
        <authorList>
            <person name="Church D.M."/>
            <person name="Schneider V.A."/>
            <person name="Graves T."/>
            <person name="Auger K."/>
            <person name="Cunningham F."/>
            <person name="Bouk N."/>
            <person name="Chen H.C."/>
            <person name="Agarwala R."/>
            <person name="McLaren W.M."/>
            <person name="Ritchie G.R."/>
            <person name="Albracht D."/>
            <person name="Kremitzki M."/>
            <person name="Rock S."/>
            <person name="Kotkiewicz H."/>
            <person name="Kremitzki C."/>
            <person name="Wollam A."/>
            <person name="Trani L."/>
            <person name="Fulton L."/>
            <person name="Fulton R."/>
            <person name="Matthews L."/>
            <person name="Whitehead S."/>
            <person name="Chow W."/>
            <person name="Torrance J."/>
            <person name="Dunn M."/>
            <person name="Harden G."/>
            <person name="Threadgold G."/>
            <person name="Wood J."/>
            <person name="Collins J."/>
            <person name="Heath P."/>
            <person name="Griffiths G."/>
            <person name="Pelan S."/>
            <person name="Grafham D."/>
            <person name="Eichler E.E."/>
            <person name="Weinstock G."/>
            <person name="Mardis E.R."/>
            <person name="Wilson R.K."/>
            <person name="Howe K."/>
            <person name="Flicek P."/>
            <person name="Hubbard T."/>
        </authorList>
    </citation>
    <scope>NUCLEOTIDE SEQUENCE [LARGE SCALE GENOMIC DNA]</scope>
    <source>
        <strain evidence="1 3">C57BL/6J</strain>
    </source>
</reference>
<dbReference type="Proteomes" id="UP000000589">
    <property type="component" value="Chromosome 8"/>
</dbReference>